<keyword evidence="2" id="KW-1185">Reference proteome</keyword>
<name>A0A2P5ASD4_TREOI</name>
<comment type="caution">
    <text evidence="1">The sequence shown here is derived from an EMBL/GenBank/DDBJ whole genome shotgun (WGS) entry which is preliminary data.</text>
</comment>
<dbReference type="InParanoid" id="A0A2P5ASD4"/>
<evidence type="ECO:0000313" key="2">
    <source>
        <dbReference type="Proteomes" id="UP000237000"/>
    </source>
</evidence>
<proteinExistence type="predicted"/>
<sequence>MTDSITTAPETTPATMPIVAVRLFFSFFSRPDGDGVGAVAGFGSGFGPARLPRESFSLKISMPFKIASVYVLIAPSPIACRATERFCFFLPSLIYIGTA</sequence>
<reference evidence="2" key="1">
    <citation type="submission" date="2016-06" db="EMBL/GenBank/DDBJ databases">
        <title>Parallel loss of symbiosis genes in relatives of nitrogen-fixing non-legume Parasponia.</title>
        <authorList>
            <person name="Van Velzen R."/>
            <person name="Holmer R."/>
            <person name="Bu F."/>
            <person name="Rutten L."/>
            <person name="Van Zeijl A."/>
            <person name="Liu W."/>
            <person name="Santuari L."/>
            <person name="Cao Q."/>
            <person name="Sharma T."/>
            <person name="Shen D."/>
            <person name="Roswanjaya Y."/>
            <person name="Wardhani T."/>
            <person name="Kalhor M.S."/>
            <person name="Jansen J."/>
            <person name="Van den Hoogen J."/>
            <person name="Gungor B."/>
            <person name="Hartog M."/>
            <person name="Hontelez J."/>
            <person name="Verver J."/>
            <person name="Yang W.-C."/>
            <person name="Schijlen E."/>
            <person name="Repin R."/>
            <person name="Schilthuizen M."/>
            <person name="Schranz E."/>
            <person name="Heidstra R."/>
            <person name="Miyata K."/>
            <person name="Fedorova E."/>
            <person name="Kohlen W."/>
            <person name="Bisseling T."/>
            <person name="Smit S."/>
            <person name="Geurts R."/>
        </authorList>
    </citation>
    <scope>NUCLEOTIDE SEQUENCE [LARGE SCALE GENOMIC DNA]</scope>
    <source>
        <strain evidence="2">cv. RG33-2</strain>
    </source>
</reference>
<accession>A0A2P5ASD4</accession>
<dbReference type="OrthoDB" id="10419116at2759"/>
<dbReference type="AlphaFoldDB" id="A0A2P5ASD4"/>
<evidence type="ECO:0000313" key="1">
    <source>
        <dbReference type="EMBL" id="PON39468.1"/>
    </source>
</evidence>
<dbReference type="EMBL" id="JXTC01000716">
    <property type="protein sequence ID" value="PON39468.1"/>
    <property type="molecule type" value="Genomic_DNA"/>
</dbReference>
<protein>
    <submittedName>
        <fullName evidence="1">Uncharacterized protein</fullName>
    </submittedName>
</protein>
<gene>
    <name evidence="1" type="ORF">TorRG33x02_342570</name>
</gene>
<organism evidence="1 2">
    <name type="scientific">Trema orientale</name>
    <name type="common">Charcoal tree</name>
    <name type="synonym">Celtis orientalis</name>
    <dbReference type="NCBI Taxonomy" id="63057"/>
    <lineage>
        <taxon>Eukaryota</taxon>
        <taxon>Viridiplantae</taxon>
        <taxon>Streptophyta</taxon>
        <taxon>Embryophyta</taxon>
        <taxon>Tracheophyta</taxon>
        <taxon>Spermatophyta</taxon>
        <taxon>Magnoliopsida</taxon>
        <taxon>eudicotyledons</taxon>
        <taxon>Gunneridae</taxon>
        <taxon>Pentapetalae</taxon>
        <taxon>rosids</taxon>
        <taxon>fabids</taxon>
        <taxon>Rosales</taxon>
        <taxon>Cannabaceae</taxon>
        <taxon>Trema</taxon>
    </lineage>
</organism>
<dbReference type="Proteomes" id="UP000237000">
    <property type="component" value="Unassembled WGS sequence"/>
</dbReference>